<dbReference type="EMBL" id="CP095046">
    <property type="protein sequence ID" value="UOQ70947.1"/>
    <property type="molecule type" value="Genomic_DNA"/>
</dbReference>
<organism evidence="5 6">
    <name type="scientific">Hymenobacter cellulosilyticus</name>
    <dbReference type="NCBI Taxonomy" id="2932248"/>
    <lineage>
        <taxon>Bacteria</taxon>
        <taxon>Pseudomonadati</taxon>
        <taxon>Bacteroidota</taxon>
        <taxon>Cytophagia</taxon>
        <taxon>Cytophagales</taxon>
        <taxon>Hymenobacteraceae</taxon>
        <taxon>Hymenobacter</taxon>
    </lineage>
</organism>
<dbReference type="Pfam" id="PF00041">
    <property type="entry name" value="fn3"/>
    <property type="match status" value="1"/>
</dbReference>
<keyword evidence="1" id="KW-0677">Repeat</keyword>
<protein>
    <submittedName>
        <fullName evidence="5">Fibronectin type III domain-containing protein</fullName>
    </submittedName>
</protein>
<dbReference type="PROSITE" id="PS50853">
    <property type="entry name" value="FN3"/>
    <property type="match status" value="1"/>
</dbReference>
<dbReference type="RefSeq" id="WP_244674360.1">
    <property type="nucleotide sequence ID" value="NZ_CP095046.1"/>
</dbReference>
<evidence type="ECO:0000259" key="4">
    <source>
        <dbReference type="PROSITE" id="PS50853"/>
    </source>
</evidence>
<dbReference type="InterPro" id="IPR003961">
    <property type="entry name" value="FN3_dom"/>
</dbReference>
<gene>
    <name evidence="5" type="ORF">MUN79_20045</name>
</gene>
<proteinExistence type="predicted"/>
<dbReference type="InterPro" id="IPR036116">
    <property type="entry name" value="FN3_sf"/>
</dbReference>
<dbReference type="AlphaFoldDB" id="A0A8T9Q0P6"/>
<sequence>MSTKIYASVSWLPDKVRARLAALATALLLAPAAWAQAPANDNCAGAIALPITATCTPTTTTNLGATASTGVPASSCGGTVTNDVWYSIVVPASGGVIVTTSQVNGSPFVDSILELYSGSCGSLTALACSDDAGPDGFSSSTVANLAVGSTIYARVYSFAGSPTGSFGICAVARAAVPVNDNCSGALALTPSATCTPTTVSNVGATASTGAPLNCANTALSDVWYSIVVPAGGGLTVTTSQVGGSPFTDSIIELYTGTCGGLTPVACNDDAVGGPDRFSSVTARGLTVGSTVYARVFGYTSTPTGQFGICVTLPTPPPANDDPTGAIALPLTATCTPTTGTNANTATTRPNGYTNGANPNTACGIATAPRDVWYTFTTAASGTGSTAATIRVTGNAAGYIRVFSSAAGAAGPFTEVSCASGGASNTASVPLNLTGLTPGTTYYVSVAGYDSSDEVGPFTICVTSTPVIVCIPPTAVSVGNITATSASLRFAPGAGNTSYQVTYYPAMNSSSTTTVTATTAPVPLINLLPNTEYLVTLQPLCSAGGTTPVISQTFITPPTNDECATAVTLTPGAPGAACLPTDGKILGLPKAWRRPPATARSRLPRPTYGTASPLRAPRT</sequence>
<dbReference type="KEGG" id="hcu:MUN79_20045"/>
<feature type="chain" id="PRO_5035744329" evidence="3">
    <location>
        <begin position="36"/>
        <end position="618"/>
    </location>
</feature>
<name>A0A8T9Q0P6_9BACT</name>
<evidence type="ECO:0000256" key="3">
    <source>
        <dbReference type="SAM" id="SignalP"/>
    </source>
</evidence>
<accession>A0A8T9Q0P6</accession>
<dbReference type="PANTHER" id="PTHR46708:SF2">
    <property type="entry name" value="FIBRONECTIN TYPE-III DOMAIN-CONTAINING PROTEIN"/>
    <property type="match status" value="1"/>
</dbReference>
<evidence type="ECO:0000313" key="5">
    <source>
        <dbReference type="EMBL" id="UOQ70947.1"/>
    </source>
</evidence>
<dbReference type="InterPro" id="IPR013783">
    <property type="entry name" value="Ig-like_fold"/>
</dbReference>
<dbReference type="CDD" id="cd00063">
    <property type="entry name" value="FN3"/>
    <property type="match status" value="1"/>
</dbReference>
<feature type="domain" description="Fibronectin type-III" evidence="4">
    <location>
        <begin position="471"/>
        <end position="558"/>
    </location>
</feature>
<keyword evidence="3" id="KW-0732">Signal</keyword>
<keyword evidence="6" id="KW-1185">Reference proteome</keyword>
<dbReference type="SUPFAM" id="SSF49265">
    <property type="entry name" value="Fibronectin type III"/>
    <property type="match status" value="1"/>
</dbReference>
<dbReference type="InterPro" id="IPR050991">
    <property type="entry name" value="ECM_Regulatory_Proteins"/>
</dbReference>
<evidence type="ECO:0000313" key="6">
    <source>
        <dbReference type="Proteomes" id="UP000831796"/>
    </source>
</evidence>
<evidence type="ECO:0000256" key="1">
    <source>
        <dbReference type="ARBA" id="ARBA00022737"/>
    </source>
</evidence>
<dbReference type="SMART" id="SM00060">
    <property type="entry name" value="FN3"/>
    <property type="match status" value="2"/>
</dbReference>
<feature type="region of interest" description="Disordered" evidence="2">
    <location>
        <begin position="590"/>
        <end position="618"/>
    </location>
</feature>
<evidence type="ECO:0000256" key="2">
    <source>
        <dbReference type="SAM" id="MobiDB-lite"/>
    </source>
</evidence>
<dbReference type="Proteomes" id="UP000831796">
    <property type="component" value="Chromosome"/>
</dbReference>
<dbReference type="InterPro" id="IPR056600">
    <property type="entry name" value="GBD_T9SS_assoc"/>
</dbReference>
<dbReference type="Pfam" id="PF23759">
    <property type="entry name" value="GBD_T9SS_assoc"/>
    <property type="match status" value="2"/>
</dbReference>
<dbReference type="PANTHER" id="PTHR46708">
    <property type="entry name" value="TENASCIN"/>
    <property type="match status" value="1"/>
</dbReference>
<dbReference type="Gene3D" id="2.60.40.10">
    <property type="entry name" value="Immunoglobulins"/>
    <property type="match status" value="1"/>
</dbReference>
<reference evidence="5" key="1">
    <citation type="submission" date="2022-04" db="EMBL/GenBank/DDBJ databases">
        <title>Hymenobacter sp. isolated from the air.</title>
        <authorList>
            <person name="Won M."/>
            <person name="Lee C.-M."/>
            <person name="Woen H.-Y."/>
            <person name="Kwon S.-W."/>
        </authorList>
    </citation>
    <scope>NUCLEOTIDE SEQUENCE</scope>
    <source>
        <strain evidence="5">5116S-3</strain>
    </source>
</reference>
<feature type="signal peptide" evidence="3">
    <location>
        <begin position="1"/>
        <end position="35"/>
    </location>
</feature>